<dbReference type="EMBL" id="JH711576">
    <property type="protein sequence ID" value="EIW82701.1"/>
    <property type="molecule type" value="Genomic_DNA"/>
</dbReference>
<keyword evidence="6" id="KW-0378">Hydrolase</keyword>
<dbReference type="InterPro" id="IPR014001">
    <property type="entry name" value="Helicase_ATP-bd"/>
</dbReference>
<dbReference type="InterPro" id="IPR001841">
    <property type="entry name" value="Znf_RING"/>
</dbReference>
<dbReference type="SMART" id="SM00184">
    <property type="entry name" value="RING"/>
    <property type="match status" value="1"/>
</dbReference>
<dbReference type="OrthoDB" id="448448at2759"/>
<feature type="compositionally biased region" description="Low complexity" evidence="13">
    <location>
        <begin position="128"/>
        <end position="142"/>
    </location>
</feature>
<dbReference type="SUPFAM" id="SSF57716">
    <property type="entry name" value="Glucocorticoid receptor-like (DNA-binding domain)"/>
    <property type="match status" value="1"/>
</dbReference>
<dbReference type="Pfam" id="PF00097">
    <property type="entry name" value="zf-C3HC4"/>
    <property type="match status" value="1"/>
</dbReference>
<dbReference type="PROSITE" id="PS51192">
    <property type="entry name" value="HELICASE_ATP_BIND_1"/>
    <property type="match status" value="1"/>
</dbReference>
<feature type="region of interest" description="Disordered" evidence="13">
    <location>
        <begin position="99"/>
        <end position="163"/>
    </location>
</feature>
<evidence type="ECO:0000259" key="15">
    <source>
        <dbReference type="PROSITE" id="PS50089"/>
    </source>
</evidence>
<keyword evidence="12" id="KW-0175">Coiled coil</keyword>
<evidence type="ECO:0000256" key="8">
    <source>
        <dbReference type="ARBA" id="ARBA00022833"/>
    </source>
</evidence>
<dbReference type="PROSITE" id="PS50064">
    <property type="entry name" value="ZF_PARP_2"/>
    <property type="match status" value="1"/>
</dbReference>
<dbReference type="PANTHER" id="PTHR45626">
    <property type="entry name" value="TRANSCRIPTION TERMINATION FACTOR 2-RELATED"/>
    <property type="match status" value="1"/>
</dbReference>
<dbReference type="InterPro" id="IPR036957">
    <property type="entry name" value="Znf_PARP_sf"/>
</dbReference>
<accession>A0A5M3MVT7</accession>
<dbReference type="SMART" id="SM00487">
    <property type="entry name" value="DEXDc"/>
    <property type="match status" value="1"/>
</dbReference>
<dbReference type="GO" id="GO:0016818">
    <property type="term" value="F:hydrolase activity, acting on acid anhydrides, in phosphorus-containing anhydrides"/>
    <property type="evidence" value="ECO:0007669"/>
    <property type="project" value="InterPro"/>
</dbReference>
<keyword evidence="4" id="KW-0547">Nucleotide-binding</keyword>
<proteinExistence type="inferred from homology"/>
<dbReference type="Pfam" id="PF08797">
    <property type="entry name" value="HIRAN"/>
    <property type="match status" value="1"/>
</dbReference>
<dbReference type="InterPro" id="IPR027417">
    <property type="entry name" value="P-loop_NTPase"/>
</dbReference>
<evidence type="ECO:0000256" key="2">
    <source>
        <dbReference type="ARBA" id="ARBA00007025"/>
    </source>
</evidence>
<dbReference type="InterPro" id="IPR050628">
    <property type="entry name" value="SNF2_RAD54_helicase_TF"/>
</dbReference>
<feature type="compositionally biased region" description="Acidic residues" evidence="13">
    <location>
        <begin position="1073"/>
        <end position="1093"/>
    </location>
</feature>
<dbReference type="OMA" id="ETTVWRL"/>
<dbReference type="Pfam" id="PF00645">
    <property type="entry name" value="zf-PARP"/>
    <property type="match status" value="1"/>
</dbReference>
<comment type="subcellular location">
    <subcellularLocation>
        <location evidence="1">Nucleus</location>
    </subcellularLocation>
</comment>
<dbReference type="SMART" id="SM01336">
    <property type="entry name" value="zf-PARP"/>
    <property type="match status" value="1"/>
</dbReference>
<keyword evidence="7" id="KW-0347">Helicase</keyword>
<organism evidence="17 18">
    <name type="scientific">Coniophora puteana (strain RWD-64-598)</name>
    <name type="common">Brown rot fungus</name>
    <dbReference type="NCBI Taxonomy" id="741705"/>
    <lineage>
        <taxon>Eukaryota</taxon>
        <taxon>Fungi</taxon>
        <taxon>Dikarya</taxon>
        <taxon>Basidiomycota</taxon>
        <taxon>Agaricomycotina</taxon>
        <taxon>Agaricomycetes</taxon>
        <taxon>Agaricomycetidae</taxon>
        <taxon>Boletales</taxon>
        <taxon>Coniophorineae</taxon>
        <taxon>Coniophoraceae</taxon>
        <taxon>Coniophora</taxon>
    </lineage>
</organism>
<evidence type="ECO:0000256" key="5">
    <source>
        <dbReference type="ARBA" id="ARBA00022771"/>
    </source>
</evidence>
<dbReference type="Proteomes" id="UP000053558">
    <property type="component" value="Unassembled WGS sequence"/>
</dbReference>
<feature type="domain" description="Helicase ATP-binding" evidence="16">
    <location>
        <begin position="485"/>
        <end position="682"/>
    </location>
</feature>
<dbReference type="InterPro" id="IPR013083">
    <property type="entry name" value="Znf_RING/FYVE/PHD"/>
</dbReference>
<dbReference type="GO" id="GO:0006281">
    <property type="term" value="P:DNA repair"/>
    <property type="evidence" value="ECO:0007669"/>
    <property type="project" value="TreeGrafter"/>
</dbReference>
<dbReference type="CDD" id="cd18793">
    <property type="entry name" value="SF2_C_SNF"/>
    <property type="match status" value="2"/>
</dbReference>
<sequence length="1309" mass="143815">MDKEHPEHSINYSTSPRATCKGPAPCTGSPIEPGTLRYGTVVQGQFGGQTVEWRHWGCVTPDIFNKLSTVRPAQILGFSKLKAEDQTKVLRAIANKRVDPSDVPKSAKPPIIIGGPKPTKTQKRKRAALPASQPLASSSKSSSHVRQPAGPPRTSGNTSEDEYDRYFNDTSLFEAEALDELYVVLKTSIVGVQYYNGMVGAGEQVTIVREPHNKYDRNAFKITNISGQQVGHLPKNVASKLAPLWDRRTITLEGVMIEGKMGHVKQYTLSISIKIYGPADKRDQLEPQLVWATPQQRGFPERGARAPGASQMPSSSQSSSAHSLAYTYVAPAPHSASQQRNLTPAQRLELEKQQAQRDAAYKKHQEELAKRQEALARAAELTRVLSSLEKVDDSGRRQGMLDTLCSTEDVLTLPVHPDPPGRAKGNLMVDLLRHQSQALQWCINRENPVLPKQETDPPVQFWKYTRARDRAYYYNVATKTPQALDSPPQLGRGALVADSMGLGKTLTMLALILATQNDTTEDYSTATLIVVPLSVMSNWEKQISEHCTRGTIKSCTYYGSTRSMSPAQLRAHDVVITTYQTVVADADLDAPRADGAVIDVDADSDDTGDGPRKRRKRGAKGLFNVKWKRIILDEGHSIRNPKTKMAKAVCKLDAQRRWILTGTPIINSPRDLGSMLTFLRICRPLDNEEYFKRLLLRPLKEGDPTGAELLRALMAHICIRRTKEMQDSEGNPLVPLPPVEMTLIPVTLTGEARELYDAVAKVTTECAKRIMSSRGTSTAVVSSNFLSMLTRLRQLALHPGLVPANYLEQLRSAEEEAQHPHAQAPLTPEERVRLQGLLAKAIEECEECSICLSEMASPRITACAHRFCLACITEMLSRENKFCPMDRRPLGWGDIVEPAQPGELDGVPSLMMESAQDGGDGLRTGSSAKIDQLVNLLKLTPPGEKSLVFSQFTSFLDRIAESFEANGISYVRFDGQLNARKRQEVLERFSIPLDESETTVPASMPAYHEDLSSQLQAATAMPPPSSFPLGPPSSQISTLESQSQEEPAPSVSQSGRLRRKASRVINVETLIGGDDDDDDDDFIDGDGVDPDDSDEEFAVELSAMAKGTVGLKGKGKGKGKSGGKGKGRSSTMASITSARGGGSGRGKGKGKSRADSFVVDDDVDDDDDLGMFPPLMATPKPTFDGAAFRGENPRVMLISLKAGALGLNLTVANNVYLMDPWWQEGIESQAIDRCNRIGQKKNVHVYQLIAEDTVESKVIEIQDRKKELISKAFSGMKRQETQREKKEARMHELIELLSNRREMAASQAA</sequence>
<dbReference type="GO" id="GO:0005634">
    <property type="term" value="C:nucleus"/>
    <property type="evidence" value="ECO:0007669"/>
    <property type="project" value="UniProtKB-SubCell"/>
</dbReference>
<feature type="compositionally biased region" description="Pro residues" evidence="13">
    <location>
        <begin position="1021"/>
        <end position="1031"/>
    </location>
</feature>
<dbReference type="Gene3D" id="3.30.70.2330">
    <property type="match status" value="1"/>
</dbReference>
<evidence type="ECO:0000259" key="16">
    <source>
        <dbReference type="PROSITE" id="PS51192"/>
    </source>
</evidence>
<feature type="coiled-coil region" evidence="12">
    <location>
        <begin position="345"/>
        <end position="391"/>
    </location>
</feature>
<evidence type="ECO:0000256" key="10">
    <source>
        <dbReference type="ARBA" id="ARBA00023242"/>
    </source>
</evidence>
<dbReference type="PROSITE" id="PS00518">
    <property type="entry name" value="ZF_RING_1"/>
    <property type="match status" value="1"/>
</dbReference>
<comment type="caution">
    <text evidence="17">The sequence shown here is derived from an EMBL/GenBank/DDBJ whole genome shotgun (WGS) entry which is preliminary data.</text>
</comment>
<evidence type="ECO:0000256" key="12">
    <source>
        <dbReference type="SAM" id="Coils"/>
    </source>
</evidence>
<dbReference type="InterPro" id="IPR001650">
    <property type="entry name" value="Helicase_C-like"/>
</dbReference>
<evidence type="ECO:0000256" key="11">
    <source>
        <dbReference type="PROSITE-ProRule" id="PRU00175"/>
    </source>
</evidence>
<keyword evidence="3" id="KW-0479">Metal-binding</keyword>
<dbReference type="GO" id="GO:0005524">
    <property type="term" value="F:ATP binding"/>
    <property type="evidence" value="ECO:0007669"/>
    <property type="project" value="UniProtKB-KW"/>
</dbReference>
<dbReference type="SUPFAM" id="SSF52540">
    <property type="entry name" value="P-loop containing nucleoside triphosphate hydrolases"/>
    <property type="match status" value="3"/>
</dbReference>
<evidence type="ECO:0000256" key="7">
    <source>
        <dbReference type="ARBA" id="ARBA00022806"/>
    </source>
</evidence>
<dbReference type="KEGG" id="cput:CONPUDRAFT_151759"/>
<evidence type="ECO:0000256" key="3">
    <source>
        <dbReference type="ARBA" id="ARBA00022723"/>
    </source>
</evidence>
<dbReference type="Gene3D" id="3.40.50.300">
    <property type="entry name" value="P-loop containing nucleotide triphosphate hydrolases"/>
    <property type="match status" value="2"/>
</dbReference>
<dbReference type="GO" id="GO:0003677">
    <property type="term" value="F:DNA binding"/>
    <property type="evidence" value="ECO:0007669"/>
    <property type="project" value="InterPro"/>
</dbReference>
<feature type="region of interest" description="Disordered" evidence="13">
    <location>
        <begin position="294"/>
        <end position="320"/>
    </location>
</feature>
<dbReference type="InterPro" id="IPR018957">
    <property type="entry name" value="Znf_C3HC4_RING-type"/>
</dbReference>
<dbReference type="SMART" id="SM00910">
    <property type="entry name" value="HIRAN"/>
    <property type="match status" value="1"/>
</dbReference>
<dbReference type="GO" id="GO:0008094">
    <property type="term" value="F:ATP-dependent activity, acting on DNA"/>
    <property type="evidence" value="ECO:0007669"/>
    <property type="project" value="TreeGrafter"/>
</dbReference>
<reference evidence="18" key="1">
    <citation type="journal article" date="2012" name="Science">
        <title>The Paleozoic origin of enzymatic lignin decomposition reconstructed from 31 fungal genomes.</title>
        <authorList>
            <person name="Floudas D."/>
            <person name="Binder M."/>
            <person name="Riley R."/>
            <person name="Barry K."/>
            <person name="Blanchette R.A."/>
            <person name="Henrissat B."/>
            <person name="Martinez A.T."/>
            <person name="Otillar R."/>
            <person name="Spatafora J.W."/>
            <person name="Yadav J.S."/>
            <person name="Aerts A."/>
            <person name="Benoit I."/>
            <person name="Boyd A."/>
            <person name="Carlson A."/>
            <person name="Copeland A."/>
            <person name="Coutinho P.M."/>
            <person name="de Vries R.P."/>
            <person name="Ferreira P."/>
            <person name="Findley K."/>
            <person name="Foster B."/>
            <person name="Gaskell J."/>
            <person name="Glotzer D."/>
            <person name="Gorecki P."/>
            <person name="Heitman J."/>
            <person name="Hesse C."/>
            <person name="Hori C."/>
            <person name="Igarashi K."/>
            <person name="Jurgens J.A."/>
            <person name="Kallen N."/>
            <person name="Kersten P."/>
            <person name="Kohler A."/>
            <person name="Kuees U."/>
            <person name="Kumar T.K.A."/>
            <person name="Kuo A."/>
            <person name="LaButti K."/>
            <person name="Larrondo L.F."/>
            <person name="Lindquist E."/>
            <person name="Ling A."/>
            <person name="Lombard V."/>
            <person name="Lucas S."/>
            <person name="Lundell T."/>
            <person name="Martin R."/>
            <person name="McLaughlin D.J."/>
            <person name="Morgenstern I."/>
            <person name="Morin E."/>
            <person name="Murat C."/>
            <person name="Nagy L.G."/>
            <person name="Nolan M."/>
            <person name="Ohm R.A."/>
            <person name="Patyshakuliyeva A."/>
            <person name="Rokas A."/>
            <person name="Ruiz-Duenas F.J."/>
            <person name="Sabat G."/>
            <person name="Salamov A."/>
            <person name="Samejima M."/>
            <person name="Schmutz J."/>
            <person name="Slot J.C."/>
            <person name="St John F."/>
            <person name="Stenlid J."/>
            <person name="Sun H."/>
            <person name="Sun S."/>
            <person name="Syed K."/>
            <person name="Tsang A."/>
            <person name="Wiebenga A."/>
            <person name="Young D."/>
            <person name="Pisabarro A."/>
            <person name="Eastwood D.C."/>
            <person name="Martin F."/>
            <person name="Cullen D."/>
            <person name="Grigoriev I.V."/>
            <person name="Hibbett D.S."/>
        </authorList>
    </citation>
    <scope>NUCLEOTIDE SEQUENCE [LARGE SCALE GENOMIC DNA]</scope>
    <source>
        <strain evidence="18">RWD-64-598 SS2</strain>
    </source>
</reference>
<dbReference type="InterPro" id="IPR017907">
    <property type="entry name" value="Znf_RING_CS"/>
</dbReference>
<dbReference type="InterPro" id="IPR001510">
    <property type="entry name" value="Znf_PARP"/>
</dbReference>
<feature type="region of interest" description="Disordered" evidence="13">
    <location>
        <begin position="1"/>
        <end position="26"/>
    </location>
</feature>
<name>A0A5M3MVT7_CONPW</name>
<keyword evidence="8" id="KW-0862">Zinc</keyword>
<evidence type="ECO:0000256" key="4">
    <source>
        <dbReference type="ARBA" id="ARBA00022741"/>
    </source>
</evidence>
<gene>
    <name evidence="17" type="ORF">CONPUDRAFT_151759</name>
</gene>
<comment type="similarity">
    <text evidence="2">Belongs to the SNF2/RAD54 helicase family.</text>
</comment>
<dbReference type="InterPro" id="IPR014905">
    <property type="entry name" value="HIRAN"/>
</dbReference>
<keyword evidence="18" id="KW-1185">Reference proteome</keyword>
<dbReference type="Pfam" id="PF00176">
    <property type="entry name" value="SNF2-rel_dom"/>
    <property type="match status" value="1"/>
</dbReference>
<keyword evidence="9" id="KW-0067">ATP-binding</keyword>
<dbReference type="Gene3D" id="3.40.50.10810">
    <property type="entry name" value="Tandem AAA-ATPase domain"/>
    <property type="match status" value="2"/>
</dbReference>
<dbReference type="RefSeq" id="XP_007766688.1">
    <property type="nucleotide sequence ID" value="XM_007768498.1"/>
</dbReference>
<feature type="region of interest" description="Disordered" evidence="13">
    <location>
        <begin position="1109"/>
        <end position="1160"/>
    </location>
</feature>
<keyword evidence="10" id="KW-0539">Nucleus</keyword>
<dbReference type="Pfam" id="PF00271">
    <property type="entry name" value="Helicase_C"/>
    <property type="match status" value="2"/>
</dbReference>
<feature type="compositionally biased region" description="Low complexity" evidence="13">
    <location>
        <begin position="309"/>
        <end position="320"/>
    </location>
</feature>
<protein>
    <submittedName>
        <fullName evidence="17">Uncharacterized protein</fullName>
    </submittedName>
</protein>
<dbReference type="Gene3D" id="3.30.1740.10">
    <property type="entry name" value="Zinc finger, PARP-type"/>
    <property type="match status" value="1"/>
</dbReference>
<dbReference type="InterPro" id="IPR000330">
    <property type="entry name" value="SNF2_N"/>
</dbReference>
<feature type="domain" description="PARP-type" evidence="14">
    <location>
        <begin position="8"/>
        <end position="97"/>
    </location>
</feature>
<evidence type="ECO:0000256" key="1">
    <source>
        <dbReference type="ARBA" id="ARBA00004123"/>
    </source>
</evidence>
<dbReference type="PANTHER" id="PTHR45626:SF17">
    <property type="entry name" value="HELICASE-LIKE TRANSCRIPTION FACTOR"/>
    <property type="match status" value="1"/>
</dbReference>
<dbReference type="Gene3D" id="3.30.40.10">
    <property type="entry name" value="Zinc/RING finger domain, C3HC4 (zinc finger)"/>
    <property type="match status" value="1"/>
</dbReference>
<evidence type="ECO:0000313" key="18">
    <source>
        <dbReference type="Proteomes" id="UP000053558"/>
    </source>
</evidence>
<feature type="region of interest" description="Disordered" evidence="13">
    <location>
        <begin position="1013"/>
        <end position="1093"/>
    </location>
</feature>
<dbReference type="GeneID" id="19202921"/>
<keyword evidence="5 11" id="KW-0863">Zinc-finger</keyword>
<dbReference type="InterPro" id="IPR038718">
    <property type="entry name" value="SNF2-like_sf"/>
</dbReference>
<evidence type="ECO:0000256" key="6">
    <source>
        <dbReference type="ARBA" id="ARBA00022801"/>
    </source>
</evidence>
<evidence type="ECO:0000256" key="13">
    <source>
        <dbReference type="SAM" id="MobiDB-lite"/>
    </source>
</evidence>
<evidence type="ECO:0000259" key="14">
    <source>
        <dbReference type="PROSITE" id="PS50064"/>
    </source>
</evidence>
<dbReference type="GO" id="GO:0008270">
    <property type="term" value="F:zinc ion binding"/>
    <property type="evidence" value="ECO:0007669"/>
    <property type="project" value="UniProtKB-KW"/>
</dbReference>
<dbReference type="SUPFAM" id="SSF57850">
    <property type="entry name" value="RING/U-box"/>
    <property type="match status" value="1"/>
</dbReference>
<evidence type="ECO:0000256" key="9">
    <source>
        <dbReference type="ARBA" id="ARBA00022840"/>
    </source>
</evidence>
<dbReference type="GO" id="GO:0004386">
    <property type="term" value="F:helicase activity"/>
    <property type="evidence" value="ECO:0007669"/>
    <property type="project" value="UniProtKB-KW"/>
</dbReference>
<dbReference type="InterPro" id="IPR049730">
    <property type="entry name" value="SNF2/RAD54-like_C"/>
</dbReference>
<dbReference type="SMART" id="SM00490">
    <property type="entry name" value="HELICc"/>
    <property type="match status" value="1"/>
</dbReference>
<feature type="compositionally biased region" description="Low complexity" evidence="13">
    <location>
        <begin position="108"/>
        <end position="119"/>
    </location>
</feature>
<feature type="domain" description="RING-type" evidence="15">
    <location>
        <begin position="848"/>
        <end position="887"/>
    </location>
</feature>
<feature type="compositionally biased region" description="Basic residues" evidence="13">
    <location>
        <begin position="1113"/>
        <end position="1127"/>
    </location>
</feature>
<evidence type="ECO:0000313" key="17">
    <source>
        <dbReference type="EMBL" id="EIW82701.1"/>
    </source>
</evidence>
<dbReference type="PROSITE" id="PS50089">
    <property type="entry name" value="ZF_RING_2"/>
    <property type="match status" value="1"/>
</dbReference>
<feature type="compositionally biased region" description="Polar residues" evidence="13">
    <location>
        <begin position="1035"/>
        <end position="1055"/>
    </location>
</feature>